<keyword evidence="2" id="KW-1185">Reference proteome</keyword>
<reference evidence="1 2" key="1">
    <citation type="submission" date="2019-02" db="EMBL/GenBank/DDBJ databases">
        <title>Sequencing the genomes of 1000 actinobacteria strains.</title>
        <authorList>
            <person name="Klenk H.-P."/>
        </authorList>
    </citation>
    <scope>NUCLEOTIDE SEQUENCE [LARGE SCALE GENOMIC DNA]</scope>
    <source>
        <strain evidence="1 2">DSM 17364</strain>
    </source>
</reference>
<gene>
    <name evidence="1" type="ORF">EV380_2206</name>
</gene>
<protein>
    <submittedName>
        <fullName evidence="1">Uncharacterized protein</fullName>
    </submittedName>
</protein>
<dbReference type="Proteomes" id="UP000292685">
    <property type="component" value="Unassembled WGS sequence"/>
</dbReference>
<comment type="caution">
    <text evidence="1">The sequence shown here is derived from an EMBL/GenBank/DDBJ whole genome shotgun (WGS) entry which is preliminary data.</text>
</comment>
<accession>A0A4Q8AEF4</accession>
<dbReference type="RefSeq" id="WP_130451159.1">
    <property type="nucleotide sequence ID" value="NZ_SHLA01000001.1"/>
</dbReference>
<proteinExistence type="predicted"/>
<dbReference type="AlphaFoldDB" id="A0A4Q8AEF4"/>
<evidence type="ECO:0000313" key="2">
    <source>
        <dbReference type="Proteomes" id="UP000292685"/>
    </source>
</evidence>
<sequence>MNESANRISDVASLVLGDMVEVRRFDDVLYRGHVDAVAQRLGVAWVRDHLTGCRAMLHGDLFNVFVLRRSPLHTPAEPIRAGLLAAA</sequence>
<dbReference type="EMBL" id="SHLA01000001">
    <property type="protein sequence ID" value="RZU62608.1"/>
    <property type="molecule type" value="Genomic_DNA"/>
</dbReference>
<evidence type="ECO:0000313" key="1">
    <source>
        <dbReference type="EMBL" id="RZU62608.1"/>
    </source>
</evidence>
<name>A0A4Q8AEF4_9MICC</name>
<organism evidence="1 2">
    <name type="scientific">Zhihengliuella halotolerans</name>
    <dbReference type="NCBI Taxonomy" id="370736"/>
    <lineage>
        <taxon>Bacteria</taxon>
        <taxon>Bacillati</taxon>
        <taxon>Actinomycetota</taxon>
        <taxon>Actinomycetes</taxon>
        <taxon>Micrococcales</taxon>
        <taxon>Micrococcaceae</taxon>
        <taxon>Zhihengliuella</taxon>
    </lineage>
</organism>
<dbReference type="OrthoDB" id="4965063at2"/>